<dbReference type="PANTHER" id="PTHR43836">
    <property type="entry name" value="CATECHOL O-METHYLTRANSFERASE 1-RELATED"/>
    <property type="match status" value="1"/>
</dbReference>
<feature type="region of interest" description="Disordered" evidence="1">
    <location>
        <begin position="1"/>
        <end position="24"/>
    </location>
</feature>
<dbReference type="Gene3D" id="3.40.50.150">
    <property type="entry name" value="Vaccinia Virus protein VP39"/>
    <property type="match status" value="1"/>
</dbReference>
<proteinExistence type="predicted"/>
<dbReference type="GO" id="GO:0042417">
    <property type="term" value="P:dopamine metabolic process"/>
    <property type="evidence" value="ECO:0007669"/>
    <property type="project" value="TreeGrafter"/>
</dbReference>
<evidence type="ECO:0000313" key="3">
    <source>
        <dbReference type="Proteomes" id="UP000472266"/>
    </source>
</evidence>
<feature type="compositionally biased region" description="Polar residues" evidence="1">
    <location>
        <begin position="282"/>
        <end position="306"/>
    </location>
</feature>
<evidence type="ECO:0000256" key="1">
    <source>
        <dbReference type="SAM" id="MobiDB-lite"/>
    </source>
</evidence>
<dbReference type="GO" id="GO:0032502">
    <property type="term" value="P:developmental process"/>
    <property type="evidence" value="ECO:0007669"/>
    <property type="project" value="TreeGrafter"/>
</dbReference>
<dbReference type="SUPFAM" id="SSF53335">
    <property type="entry name" value="S-adenosyl-L-methionine-dependent methyltransferases"/>
    <property type="match status" value="1"/>
</dbReference>
<dbReference type="AlphaFoldDB" id="A0A672UZW2"/>
<feature type="compositionally biased region" description="Basic and acidic residues" evidence="1">
    <location>
        <begin position="89"/>
        <end position="111"/>
    </location>
</feature>
<reference evidence="2" key="3">
    <citation type="submission" date="2025-09" db="UniProtKB">
        <authorList>
            <consortium name="Ensembl"/>
        </authorList>
    </citation>
    <scope>IDENTIFICATION</scope>
</reference>
<dbReference type="PANTHER" id="PTHR43836:SF1">
    <property type="entry name" value="TRANSMEMBRANE O-METHYLTRANSFERASE"/>
    <property type="match status" value="1"/>
</dbReference>
<dbReference type="InterPro" id="IPR029063">
    <property type="entry name" value="SAM-dependent_MTases_sf"/>
</dbReference>
<organism evidence="2 3">
    <name type="scientific">Strigops habroptila</name>
    <name type="common">Kakapo</name>
    <dbReference type="NCBI Taxonomy" id="2489341"/>
    <lineage>
        <taxon>Eukaryota</taxon>
        <taxon>Metazoa</taxon>
        <taxon>Chordata</taxon>
        <taxon>Craniata</taxon>
        <taxon>Vertebrata</taxon>
        <taxon>Euteleostomi</taxon>
        <taxon>Archelosauria</taxon>
        <taxon>Archosauria</taxon>
        <taxon>Dinosauria</taxon>
        <taxon>Saurischia</taxon>
        <taxon>Theropoda</taxon>
        <taxon>Coelurosauria</taxon>
        <taxon>Aves</taxon>
        <taxon>Neognathae</taxon>
        <taxon>Neoaves</taxon>
        <taxon>Telluraves</taxon>
        <taxon>Australaves</taxon>
        <taxon>Psittaciformes</taxon>
        <taxon>Psittacidae</taxon>
        <taxon>Strigops</taxon>
    </lineage>
</organism>
<dbReference type="Proteomes" id="UP000472266">
    <property type="component" value="Chromosome 2"/>
</dbReference>
<name>A0A672UZW2_STRHB</name>
<gene>
    <name evidence="2" type="primary">TOMT</name>
</gene>
<evidence type="ECO:0000313" key="2">
    <source>
        <dbReference type="Ensembl" id="ENSSHBP00005020968.1"/>
    </source>
</evidence>
<dbReference type="GO" id="GO:0042424">
    <property type="term" value="P:catecholamine catabolic process"/>
    <property type="evidence" value="ECO:0007669"/>
    <property type="project" value="TreeGrafter"/>
</dbReference>
<reference evidence="2" key="2">
    <citation type="submission" date="2025-08" db="UniProtKB">
        <authorList>
            <consortium name="Ensembl"/>
        </authorList>
    </citation>
    <scope>IDENTIFICATION</scope>
</reference>
<dbReference type="Ensembl" id="ENSSHBT00005024972.1">
    <property type="protein sequence ID" value="ENSSHBP00005020968.1"/>
    <property type="gene ID" value="ENSSHBG00005017795.1"/>
</dbReference>
<keyword evidence="3" id="KW-1185">Reference proteome</keyword>
<feature type="compositionally biased region" description="Pro residues" evidence="1">
    <location>
        <begin position="268"/>
        <end position="277"/>
    </location>
</feature>
<feature type="region of interest" description="Disordered" evidence="1">
    <location>
        <begin position="230"/>
        <end position="306"/>
    </location>
</feature>
<feature type="region of interest" description="Disordered" evidence="1">
    <location>
        <begin position="89"/>
        <end position="121"/>
    </location>
</feature>
<protein>
    <submittedName>
        <fullName evidence="2">Transmembrane O-methyltransferase</fullName>
    </submittedName>
</protein>
<dbReference type="InParanoid" id="A0A672UZW2"/>
<sequence>MMMMTKEWGEDHSAGGVRGAHHEHRDGVGMGREWGWEWAGKGEEKVIRLVGFDERTMGTGMGWEWAGNGQGREREWAADRWGMGKEWAKRGKRTGRERVRSGEGLGEERAGNGRLQALPGGRDTPLPVQVELIVGPSEEVIPQLRARHGLDAADFILMGHGKRCYERDLRLLERHRLLAAGATVLADHVLFPGAPHFLRYARGCGRFRCRLHRASLEYFRGIPDGIAELRYTGSPAEPPQRYGGHRDPPSTAPVGNGPGALRSSTGPGPAPHPPCPPGSENGKGQETHTWGSQTPTVGSQPHTSGS</sequence>
<dbReference type="GeneTree" id="ENSGT00940000161220"/>
<reference evidence="2 3" key="1">
    <citation type="submission" date="2019-11" db="EMBL/GenBank/DDBJ databases">
        <title>Strigops habroptila (kakapo) genome, bStrHab1, primary haplotype, v2.</title>
        <authorList>
            <person name="Jarvis E.D."/>
            <person name="Howard J."/>
            <person name="Rhie A."/>
            <person name="Phillippy A."/>
            <person name="Korlach J."/>
            <person name="Digby A."/>
            <person name="Iorns D."/>
            <person name="Eason D."/>
            <person name="Robertson B."/>
            <person name="Raemaekers T."/>
            <person name="Howe K."/>
            <person name="Lewin H."/>
            <person name="Damas J."/>
            <person name="Hastie A."/>
            <person name="Tracey A."/>
            <person name="Chow W."/>
            <person name="Fedrigo O."/>
        </authorList>
    </citation>
    <scope>NUCLEOTIDE SEQUENCE [LARGE SCALE GENOMIC DNA]</scope>
</reference>
<accession>A0A672UZW2</accession>
<dbReference type="GO" id="GO:0016206">
    <property type="term" value="F:catechol O-methyltransferase activity"/>
    <property type="evidence" value="ECO:0007669"/>
    <property type="project" value="TreeGrafter"/>
</dbReference>